<proteinExistence type="predicted"/>
<evidence type="ECO:0000313" key="2">
    <source>
        <dbReference type="Proteomes" id="UP001187415"/>
    </source>
</evidence>
<gene>
    <name evidence="1" type="ORF">Q5P01_015524</name>
</gene>
<comment type="caution">
    <text evidence="1">The sequence shown here is derived from an EMBL/GenBank/DDBJ whole genome shotgun (WGS) entry which is preliminary data.</text>
</comment>
<keyword evidence="2" id="KW-1185">Reference proteome</keyword>
<sequence length="67" mass="7565">MHLKENRCPSRTDPQPLADRKGNIACYERRSSCRYLRCDVSRTITLTLMTHQPMTTGQIGLKAAGSK</sequence>
<protein>
    <submittedName>
        <fullName evidence="1">Uncharacterized protein</fullName>
    </submittedName>
</protein>
<organism evidence="1 2">
    <name type="scientific">Channa striata</name>
    <name type="common">Snakehead murrel</name>
    <name type="synonym">Ophicephalus striatus</name>
    <dbReference type="NCBI Taxonomy" id="64152"/>
    <lineage>
        <taxon>Eukaryota</taxon>
        <taxon>Metazoa</taxon>
        <taxon>Chordata</taxon>
        <taxon>Craniata</taxon>
        <taxon>Vertebrata</taxon>
        <taxon>Euteleostomi</taxon>
        <taxon>Actinopterygii</taxon>
        <taxon>Neopterygii</taxon>
        <taxon>Teleostei</taxon>
        <taxon>Neoteleostei</taxon>
        <taxon>Acanthomorphata</taxon>
        <taxon>Anabantaria</taxon>
        <taxon>Anabantiformes</taxon>
        <taxon>Channoidei</taxon>
        <taxon>Channidae</taxon>
        <taxon>Channa</taxon>
    </lineage>
</organism>
<accession>A0AA88MBY4</accession>
<dbReference type="AlphaFoldDB" id="A0AA88MBY4"/>
<dbReference type="EMBL" id="JAUPFM010000012">
    <property type="protein sequence ID" value="KAK2835040.1"/>
    <property type="molecule type" value="Genomic_DNA"/>
</dbReference>
<evidence type="ECO:0000313" key="1">
    <source>
        <dbReference type="EMBL" id="KAK2835040.1"/>
    </source>
</evidence>
<name>A0AA88MBY4_CHASR</name>
<reference evidence="1" key="1">
    <citation type="submission" date="2023-07" db="EMBL/GenBank/DDBJ databases">
        <title>Chromosome-level Genome Assembly of Striped Snakehead (Channa striata).</title>
        <authorList>
            <person name="Liu H."/>
        </authorList>
    </citation>
    <scope>NUCLEOTIDE SEQUENCE</scope>
    <source>
        <strain evidence="1">Gz</strain>
        <tissue evidence="1">Muscle</tissue>
    </source>
</reference>
<dbReference type="Proteomes" id="UP001187415">
    <property type="component" value="Unassembled WGS sequence"/>
</dbReference>